<keyword evidence="4 6" id="KW-1133">Transmembrane helix</keyword>
<keyword evidence="11" id="KW-1185">Reference proteome</keyword>
<dbReference type="Pfam" id="PF22813">
    <property type="entry name" value="TcaA_2nd"/>
    <property type="match status" value="1"/>
</dbReference>
<evidence type="ECO:0000256" key="1">
    <source>
        <dbReference type="ARBA" id="ARBA00004162"/>
    </source>
</evidence>
<keyword evidence="3 6" id="KW-0812">Transmembrane</keyword>
<feature type="domain" description="TcaA second" evidence="7">
    <location>
        <begin position="74"/>
        <end position="175"/>
    </location>
</feature>
<comment type="caution">
    <text evidence="10">The sequence shown here is derived from an EMBL/GenBank/DDBJ whole genome shotgun (WGS) entry which is preliminary data.</text>
</comment>
<evidence type="ECO:0008006" key="12">
    <source>
        <dbReference type="Google" id="ProtNLM"/>
    </source>
</evidence>
<dbReference type="Proteomes" id="UP001057753">
    <property type="component" value="Unassembled WGS sequence"/>
</dbReference>
<evidence type="ECO:0000256" key="3">
    <source>
        <dbReference type="ARBA" id="ARBA00022692"/>
    </source>
</evidence>
<dbReference type="GO" id="GO:0005886">
    <property type="term" value="C:plasma membrane"/>
    <property type="evidence" value="ECO:0007669"/>
    <property type="project" value="UniProtKB-SubCell"/>
</dbReference>
<evidence type="ECO:0000259" key="8">
    <source>
        <dbReference type="Pfam" id="PF22819"/>
    </source>
</evidence>
<feature type="domain" description="TcaA protein NTF2-like" evidence="8">
    <location>
        <begin position="472"/>
        <end position="581"/>
    </location>
</feature>
<evidence type="ECO:0000256" key="5">
    <source>
        <dbReference type="ARBA" id="ARBA00023136"/>
    </source>
</evidence>
<dbReference type="InterPro" id="IPR054528">
    <property type="entry name" value="TcaA_5th"/>
</dbReference>
<evidence type="ECO:0000259" key="7">
    <source>
        <dbReference type="Pfam" id="PF22813"/>
    </source>
</evidence>
<dbReference type="InterPro" id="IPR054530">
    <property type="entry name" value="TcaA_4th"/>
</dbReference>
<dbReference type="RefSeq" id="WP_257819603.1">
    <property type="nucleotide sequence ID" value="NZ_JABXYM010000001.1"/>
</dbReference>
<comment type="subcellular location">
    <subcellularLocation>
        <location evidence="1">Cell membrane</location>
        <topology evidence="1">Single-pass membrane protein</topology>
    </subcellularLocation>
</comment>
<protein>
    <recommendedName>
        <fullName evidence="12">Zinc-ribbon domain-containing protein</fullName>
    </recommendedName>
</protein>
<dbReference type="EMBL" id="JABXYM010000001">
    <property type="protein sequence ID" value="MCR6094981.1"/>
    <property type="molecule type" value="Genomic_DNA"/>
</dbReference>
<keyword evidence="5 6" id="KW-0472">Membrane</keyword>
<evidence type="ECO:0000313" key="10">
    <source>
        <dbReference type="EMBL" id="MCR6094981.1"/>
    </source>
</evidence>
<dbReference type="Pfam" id="PF22820">
    <property type="entry name" value="TcaA_3rd_4th"/>
    <property type="match status" value="1"/>
</dbReference>
<accession>A0A9Q4FWV5</accession>
<gene>
    <name evidence="10" type="ORF">HXA33_00270</name>
</gene>
<dbReference type="InterPro" id="IPR054529">
    <property type="entry name" value="TcaA_2nd"/>
</dbReference>
<dbReference type="Pfam" id="PF22819">
    <property type="entry name" value="TcaA_5th"/>
    <property type="match status" value="1"/>
</dbReference>
<feature type="transmembrane region" description="Helical" evidence="6">
    <location>
        <begin position="48"/>
        <end position="66"/>
    </location>
</feature>
<evidence type="ECO:0000256" key="6">
    <source>
        <dbReference type="SAM" id="Phobius"/>
    </source>
</evidence>
<evidence type="ECO:0000256" key="2">
    <source>
        <dbReference type="ARBA" id="ARBA00022475"/>
    </source>
</evidence>
<evidence type="ECO:0000313" key="11">
    <source>
        <dbReference type="Proteomes" id="UP001057753"/>
    </source>
</evidence>
<feature type="domain" description="TcaA 4th" evidence="9">
    <location>
        <begin position="253"/>
        <end position="320"/>
    </location>
</feature>
<dbReference type="PANTHER" id="PTHR40038:SF1">
    <property type="entry name" value="MEMBRANE-ASSOCIATED PROTEIN TCAA"/>
    <property type="match status" value="1"/>
</dbReference>
<reference evidence="10" key="1">
    <citation type="submission" date="2020-06" db="EMBL/GenBank/DDBJ databases">
        <title>Insight into the genomes of haloalkaliphilic bacilli from Kenyan soda lakes.</title>
        <authorList>
            <person name="Mwirichia R."/>
            <person name="Villamizar G.C."/>
            <person name="Poehlein A."/>
            <person name="Mugweru J."/>
            <person name="Kipnyargis A."/>
            <person name="Kiplimo D."/>
            <person name="Orwa P."/>
            <person name="Daniel R."/>
        </authorList>
    </citation>
    <scope>NUCLEOTIDE SEQUENCE</scope>
    <source>
        <strain evidence="10">B1096_S55</strain>
    </source>
</reference>
<proteinExistence type="predicted"/>
<evidence type="ECO:0000259" key="9">
    <source>
        <dbReference type="Pfam" id="PF22820"/>
    </source>
</evidence>
<dbReference type="AlphaFoldDB" id="A0A9Q4FWV5"/>
<organism evidence="10 11">
    <name type="scientific">Salipaludibacillus agaradhaerens</name>
    <name type="common">Bacillus agaradhaerens</name>
    <dbReference type="NCBI Taxonomy" id="76935"/>
    <lineage>
        <taxon>Bacteria</taxon>
        <taxon>Bacillati</taxon>
        <taxon>Bacillota</taxon>
        <taxon>Bacilli</taxon>
        <taxon>Bacillales</taxon>
        <taxon>Bacillaceae</taxon>
    </lineage>
</organism>
<evidence type="ECO:0000256" key="4">
    <source>
        <dbReference type="ARBA" id="ARBA00022989"/>
    </source>
</evidence>
<sequence length="592" mass="67909">MNYCKHCGVEQQKDKRFCPSCGGDLRSTESVVPSFPRPSKPNTKPKKIVAAVLAGIIVLFSVYKTGDALADGTKIIEQFRTAVEEKDHDTVLQYLHLEGTDQPLTEDHAKDLIHFYHEHAHAMNGLNHYLDEKREWLQRDSNTLSAAHGASSGLAALTFEQTGKRWFLYDRYEFVLQAIPLQVEVHQEEVSFKVDGDPVDYELTAEGLYDLGAFAPGNYEITAELATDFVELEHSIHTSHFFDAPVYLQFNVDDIELTANVDDAELFINGETTNMFIGRDPNFVGPVLLDGSMAFHIEKETPFGQVSSLPIEADRSYLDLHLEASDTLLEEVQSDLEALLTDHSTNLYEMTNNRVQVLENVHLFKEGSYIEQTGSQWWLYLQVTEDWQQDESWYDDDIALVPYEEAYYYELLYNTGSDSWTLMNRERTYTTFTGDTLTITFDYEDELKAFVARQEEATKAEYQAEAETYLNYLFNDFIRANVRLINGGTADDTFSYIYDGASEYKESITDYADYLDGRNITQTFMGADILEVSPADNDTYTVTTFEDYIIYYEDDHETKRKTFESQYEVKLTSDGFKVVELIETEEQSSEDW</sequence>
<keyword evidence="2" id="KW-1003">Cell membrane</keyword>
<dbReference type="PANTHER" id="PTHR40038">
    <property type="entry name" value="MEMBRANE-ASSOCIATED PROTEIN TCAA"/>
    <property type="match status" value="1"/>
</dbReference>
<name>A0A9Q4FWV5_SALAG</name>